<dbReference type="Gene3D" id="1.20.1720.10">
    <property type="entry name" value="Multidrug resistance protein D"/>
    <property type="match status" value="1"/>
</dbReference>
<evidence type="ECO:0000256" key="3">
    <source>
        <dbReference type="ARBA" id="ARBA00022448"/>
    </source>
</evidence>
<feature type="transmembrane region" description="Helical" evidence="8">
    <location>
        <begin position="210"/>
        <end position="234"/>
    </location>
</feature>
<evidence type="ECO:0000313" key="11">
    <source>
        <dbReference type="Proteomes" id="UP000318801"/>
    </source>
</evidence>
<dbReference type="PROSITE" id="PS50850">
    <property type="entry name" value="MFS"/>
    <property type="match status" value="1"/>
</dbReference>
<comment type="caution">
    <text evidence="10">The sequence shown here is derived from an EMBL/GenBank/DDBJ whole genome shotgun (WGS) entry which is preliminary data.</text>
</comment>
<evidence type="ECO:0000313" key="10">
    <source>
        <dbReference type="EMBL" id="TPW30183.1"/>
    </source>
</evidence>
<dbReference type="PANTHER" id="PTHR23502:SF132">
    <property type="entry name" value="POLYAMINE TRANSPORTER 2-RELATED"/>
    <property type="match status" value="1"/>
</dbReference>
<dbReference type="EMBL" id="VHLG01000007">
    <property type="protein sequence ID" value="TPW30183.1"/>
    <property type="molecule type" value="Genomic_DNA"/>
</dbReference>
<proteinExistence type="inferred from homology"/>
<evidence type="ECO:0000256" key="1">
    <source>
        <dbReference type="ARBA" id="ARBA00004651"/>
    </source>
</evidence>
<dbReference type="InterPro" id="IPR020846">
    <property type="entry name" value="MFS_dom"/>
</dbReference>
<dbReference type="InterPro" id="IPR005829">
    <property type="entry name" value="Sugar_transporter_CS"/>
</dbReference>
<feature type="domain" description="Major facilitator superfamily (MFS) profile" evidence="9">
    <location>
        <begin position="12"/>
        <end position="408"/>
    </location>
</feature>
<dbReference type="PROSITE" id="PS00216">
    <property type="entry name" value="SUGAR_TRANSPORT_1"/>
    <property type="match status" value="1"/>
</dbReference>
<comment type="caution">
    <text evidence="8">Lacks conserved residue(s) required for the propagation of feature annotation.</text>
</comment>
<dbReference type="GO" id="GO:0005886">
    <property type="term" value="C:plasma membrane"/>
    <property type="evidence" value="ECO:0007669"/>
    <property type="project" value="UniProtKB-SubCell"/>
</dbReference>
<dbReference type="InterPro" id="IPR036259">
    <property type="entry name" value="MFS_trans_sf"/>
</dbReference>
<name>A0A506U735_9HYPH</name>
<dbReference type="OrthoDB" id="9800416at2"/>
<keyword evidence="3 8" id="KW-0813">Transport</keyword>
<comment type="subcellular location">
    <subcellularLocation>
        <location evidence="8">Cell inner membrane</location>
        <topology evidence="8">Multi-pass membrane protein</topology>
    </subcellularLocation>
    <subcellularLocation>
        <location evidence="1">Cell membrane</location>
        <topology evidence="1">Multi-pass membrane protein</topology>
    </subcellularLocation>
</comment>
<dbReference type="SUPFAM" id="SSF103473">
    <property type="entry name" value="MFS general substrate transporter"/>
    <property type="match status" value="1"/>
</dbReference>
<feature type="transmembrane region" description="Helical" evidence="8">
    <location>
        <begin position="107"/>
        <end position="124"/>
    </location>
</feature>
<dbReference type="GO" id="GO:1990961">
    <property type="term" value="P:xenobiotic detoxification by transmembrane export across the plasma membrane"/>
    <property type="evidence" value="ECO:0007669"/>
    <property type="project" value="InterPro"/>
</dbReference>
<feature type="transmembrane region" description="Helical" evidence="8">
    <location>
        <begin position="164"/>
        <end position="186"/>
    </location>
</feature>
<comment type="similarity">
    <text evidence="2 8">Belongs to the major facilitator superfamily. Bcr/CmlA family.</text>
</comment>
<keyword evidence="11" id="KW-1185">Reference proteome</keyword>
<protein>
    <recommendedName>
        <fullName evidence="8">Bcr/CflA family efflux transporter</fullName>
    </recommendedName>
</protein>
<feature type="transmembrane region" description="Helical" evidence="8">
    <location>
        <begin position="287"/>
        <end position="307"/>
    </location>
</feature>
<feature type="transmembrane region" description="Helical" evidence="8">
    <location>
        <begin position="341"/>
        <end position="364"/>
    </location>
</feature>
<feature type="transmembrane region" description="Helical" evidence="8">
    <location>
        <begin position="77"/>
        <end position="95"/>
    </location>
</feature>
<keyword evidence="6 8" id="KW-1133">Transmembrane helix</keyword>
<feature type="transmembrane region" description="Helical" evidence="8">
    <location>
        <begin position="50"/>
        <end position="70"/>
    </location>
</feature>
<gene>
    <name evidence="10" type="ORF">FJU08_12630</name>
</gene>
<dbReference type="Proteomes" id="UP000318801">
    <property type="component" value="Unassembled WGS sequence"/>
</dbReference>
<feature type="transmembrane region" description="Helical" evidence="8">
    <location>
        <begin position="313"/>
        <end position="334"/>
    </location>
</feature>
<feature type="transmembrane region" description="Helical" evidence="8">
    <location>
        <begin position="370"/>
        <end position="388"/>
    </location>
</feature>
<evidence type="ECO:0000256" key="5">
    <source>
        <dbReference type="ARBA" id="ARBA00022692"/>
    </source>
</evidence>
<evidence type="ECO:0000256" key="8">
    <source>
        <dbReference type="RuleBase" id="RU365088"/>
    </source>
</evidence>
<reference evidence="10 11" key="1">
    <citation type="submission" date="2019-06" db="EMBL/GenBank/DDBJ databases">
        <authorList>
            <person name="Li M."/>
        </authorList>
    </citation>
    <scope>NUCLEOTIDE SEQUENCE [LARGE SCALE GENOMIC DNA]</scope>
    <source>
        <strain evidence="10 11">BGMRC2036</strain>
    </source>
</reference>
<feature type="transmembrane region" description="Helical" evidence="8">
    <location>
        <begin position="240"/>
        <end position="266"/>
    </location>
</feature>
<dbReference type="NCBIfam" id="TIGR00710">
    <property type="entry name" value="efflux_Bcr_CflA"/>
    <property type="match status" value="1"/>
</dbReference>
<evidence type="ECO:0000259" key="9">
    <source>
        <dbReference type="PROSITE" id="PS50850"/>
    </source>
</evidence>
<sequence length="408" mass="42754">MRRITPGRARAITGVLALLSIFPPLATDMYLSALGHLARALNASPEETGLSLSLFFFGLCIGQLIMGPLIDAYGRRAPLLLGTLLFTLTSAALLMVDHIATFNLLRLFQAIGACAGMVVSRAVINDLYEDRQAAKALGVLVMLMTIGPIISPTLGSLLLEAFGWRSIFVAMILVGIVALVLSYLIIPETLPHAKRADAPFRTAGRNARHLITLPGFIAPALVAGLVQGGMFAFITGSSGVFQGVFGLSSLAYGLVFAAIAMALVLFTQLNNKLLDHFTPQRIMAVGLPVYVAVTAVTVIVSASPSIWLFTAPLWVAIGMVGLLSANAMAVTMAAAKQGAGIGSALLGGIQFALAFGVSSCVALGGSDTPLPMSLGLLLPATFACLLWFTSRRNIEGSSPIRSEQSQGR</sequence>
<dbReference type="AlphaFoldDB" id="A0A506U735"/>
<dbReference type="Pfam" id="PF07690">
    <property type="entry name" value="MFS_1"/>
    <property type="match status" value="1"/>
</dbReference>
<accession>A0A506U735</accession>
<evidence type="ECO:0000256" key="2">
    <source>
        <dbReference type="ARBA" id="ARBA00006236"/>
    </source>
</evidence>
<evidence type="ECO:0000256" key="4">
    <source>
        <dbReference type="ARBA" id="ARBA00022475"/>
    </source>
</evidence>
<dbReference type="GO" id="GO:0042910">
    <property type="term" value="F:xenobiotic transmembrane transporter activity"/>
    <property type="evidence" value="ECO:0007669"/>
    <property type="project" value="InterPro"/>
</dbReference>
<dbReference type="CDD" id="cd17320">
    <property type="entry name" value="MFS_MdfA_MDR_like"/>
    <property type="match status" value="1"/>
</dbReference>
<feature type="transmembrane region" description="Helical" evidence="8">
    <location>
        <begin position="136"/>
        <end position="158"/>
    </location>
</feature>
<keyword evidence="7 8" id="KW-0472">Membrane</keyword>
<dbReference type="PANTHER" id="PTHR23502">
    <property type="entry name" value="MAJOR FACILITATOR SUPERFAMILY"/>
    <property type="match status" value="1"/>
</dbReference>
<evidence type="ECO:0000256" key="6">
    <source>
        <dbReference type="ARBA" id="ARBA00022989"/>
    </source>
</evidence>
<dbReference type="InterPro" id="IPR011701">
    <property type="entry name" value="MFS"/>
</dbReference>
<organism evidence="10 11">
    <name type="scientific">Martelella alba</name>
    <dbReference type="NCBI Taxonomy" id="2590451"/>
    <lineage>
        <taxon>Bacteria</taxon>
        <taxon>Pseudomonadati</taxon>
        <taxon>Pseudomonadota</taxon>
        <taxon>Alphaproteobacteria</taxon>
        <taxon>Hyphomicrobiales</taxon>
        <taxon>Aurantimonadaceae</taxon>
        <taxon>Martelella</taxon>
    </lineage>
</organism>
<keyword evidence="4" id="KW-1003">Cell membrane</keyword>
<keyword evidence="8" id="KW-0997">Cell inner membrane</keyword>
<evidence type="ECO:0000256" key="7">
    <source>
        <dbReference type="ARBA" id="ARBA00023136"/>
    </source>
</evidence>
<dbReference type="InterPro" id="IPR004812">
    <property type="entry name" value="Efflux_drug-R_Bcr/CmlA"/>
</dbReference>
<keyword evidence="5 8" id="KW-0812">Transmembrane</keyword>